<name>A0A076NHQ9_9CORY</name>
<dbReference type="HOGENOM" id="CLU_1303192_0_0_11"/>
<dbReference type="eggNOG" id="ENOG5031ITG">
    <property type="taxonomic scope" value="Bacteria"/>
</dbReference>
<sequence>MTIAEALAAQKPTAEDVAAASSTFSPIRWKTGWPHHLRRVPPFRDDATASLTRRDVFLFAQDVVDSGYNRDQIIDFLGAAFAYAAGQSNQVLQLQQFLRNKHNANQLLQAIRGIAGKDAVSAYGALVATGLAPKFASHLAYFLAGPQEASDEKPVIICSKRAAAAGLAKTADWTAEDYAEYLAALKKARDEYDASLPLDAVEYAIRKNAEN</sequence>
<dbReference type="OrthoDB" id="4424473at2"/>
<dbReference type="RefSeq" id="WP_038591824.1">
    <property type="nucleotide sequence ID" value="NZ_CP009211.1"/>
</dbReference>
<organism evidence="1 3">
    <name type="scientific">Corynebacterium imitans</name>
    <dbReference type="NCBI Taxonomy" id="156978"/>
    <lineage>
        <taxon>Bacteria</taxon>
        <taxon>Bacillati</taxon>
        <taxon>Actinomycetota</taxon>
        <taxon>Actinomycetes</taxon>
        <taxon>Mycobacteriales</taxon>
        <taxon>Corynebacteriaceae</taxon>
        <taxon>Corynebacterium</taxon>
    </lineage>
</organism>
<keyword evidence="3" id="KW-1185">Reference proteome</keyword>
<reference evidence="1 3" key="1">
    <citation type="submission" date="2014-08" db="EMBL/GenBank/DDBJ databases">
        <title>Complete genome sequence of Corynebacterium imitans DSM 44264, isolated from a five-month-old boy with suspected pharyngeal diphtheria.</title>
        <authorList>
            <person name="Mollmann S."/>
            <person name="Albersmeier A."/>
            <person name="Ruckert C."/>
            <person name="Tauch A."/>
        </authorList>
    </citation>
    <scope>NUCLEOTIDE SEQUENCE [LARGE SCALE GENOMIC DNA]</scope>
    <source>
        <strain evidence="1 3">DSM 44264</strain>
    </source>
</reference>
<dbReference type="AlphaFoldDB" id="A0A076NHQ9"/>
<gene>
    <name evidence="1" type="ORF">CIMIT_08880</name>
    <name evidence="2" type="ORF">SAMEA4535761_01838</name>
</gene>
<evidence type="ECO:0000313" key="1">
    <source>
        <dbReference type="EMBL" id="AIJ33999.1"/>
    </source>
</evidence>
<dbReference type="Pfam" id="PF21790">
    <property type="entry name" value="OGG"/>
    <property type="match status" value="1"/>
</dbReference>
<dbReference type="KEGG" id="cii:CIMIT_08880"/>
<protein>
    <submittedName>
        <fullName evidence="1">Uncharacterized protein</fullName>
    </submittedName>
</protein>
<dbReference type="EMBL" id="CP009211">
    <property type="protein sequence ID" value="AIJ33999.1"/>
    <property type="molecule type" value="Genomic_DNA"/>
</dbReference>
<accession>A0A076NHQ9</accession>
<dbReference type="InterPro" id="IPR048868">
    <property type="entry name" value="OGG-like_put"/>
</dbReference>
<proteinExistence type="predicted"/>
<evidence type="ECO:0000313" key="2">
    <source>
        <dbReference type="EMBL" id="SNV78358.1"/>
    </source>
</evidence>
<reference evidence="2 4" key="2">
    <citation type="submission" date="2017-06" db="EMBL/GenBank/DDBJ databases">
        <authorList>
            <consortium name="Pathogen Informatics"/>
        </authorList>
    </citation>
    <scope>NUCLEOTIDE SEQUENCE [LARGE SCALE GENOMIC DNA]</scope>
    <source>
        <strain evidence="2 4">NCTC13015</strain>
    </source>
</reference>
<evidence type="ECO:0000313" key="3">
    <source>
        <dbReference type="Proteomes" id="UP000028780"/>
    </source>
</evidence>
<dbReference type="EMBL" id="LT906467">
    <property type="protein sequence ID" value="SNV78358.1"/>
    <property type="molecule type" value="Genomic_DNA"/>
</dbReference>
<dbReference type="Proteomes" id="UP000215374">
    <property type="component" value="Chromosome 1"/>
</dbReference>
<evidence type="ECO:0000313" key="4">
    <source>
        <dbReference type="Proteomes" id="UP000215374"/>
    </source>
</evidence>
<dbReference type="Proteomes" id="UP000028780">
    <property type="component" value="Chromosome"/>
</dbReference>